<name>A0A173U3I2_9FIRM</name>
<proteinExistence type="predicted"/>
<dbReference type="EMBL" id="CYXR01000022">
    <property type="protein sequence ID" value="CUN08896.1"/>
    <property type="molecule type" value="Genomic_DNA"/>
</dbReference>
<feature type="transmembrane region" description="Helical" evidence="2">
    <location>
        <begin position="251"/>
        <end position="277"/>
    </location>
</feature>
<keyword evidence="2" id="KW-0472">Membrane</keyword>
<dbReference type="GO" id="GO:0016887">
    <property type="term" value="F:ATP hydrolysis activity"/>
    <property type="evidence" value="ECO:0007669"/>
    <property type="project" value="InterPro"/>
</dbReference>
<dbReference type="InterPro" id="IPR038729">
    <property type="entry name" value="Rad50/SbcC_AAA"/>
</dbReference>
<keyword evidence="2" id="KW-0812">Transmembrane</keyword>
<keyword evidence="1" id="KW-0175">Coiled coil</keyword>
<sequence>MKITELILKNFGKFTNKQILLSDGINIIYGENESGKTTLHTFLKGMLFGMERKRGRAAATDTFRTYEPWENPNFYAGILRFTCGGRKFLLERNFDRYAKGGSLICEDDGEELSLEHGDLEILLGGMTESDYENTVSVGQLRVQTGEILAAELKNYAANYYATGNSEIDLEGALALLKERKKELEKEEREKRQLISEKKERAEMEASYVWRDLHQLENEAEQLKRSCEEKRREWESWVNEDKKRKKREEAAGYFAGWRIHPLEAVSMLGAFFVTFLLFHKPWNFLVAIVVALAEGLYVWNCLKDGKKKKKARLQEIKEQGISLKADYERQKGKLAKVQETYHEKEVLYENLQERVGEFDEMNSEEIERLKNKQGVELAMEQLTRLAAQMQSRTSDLMNTEVSAIMDAITDGKYNKLWVDENLHVQLMSNGKKISMDQVSRGTLEQIYFAIRMAATKILHEEECPVILDDAFGYYDDSRLARTLRWLKDSKRQIIIFSCQKREMEMLEKIGCAYHKVML</sequence>
<accession>A0A173U3I2</accession>
<dbReference type="RefSeq" id="WP_055157895.1">
    <property type="nucleotide sequence ID" value="NZ_CYXR01000022.1"/>
</dbReference>
<gene>
    <name evidence="4" type="ORF">ERS852574_02620</name>
</gene>
<evidence type="ECO:0000256" key="1">
    <source>
        <dbReference type="SAM" id="Coils"/>
    </source>
</evidence>
<dbReference type="AlphaFoldDB" id="A0A173U3I2"/>
<evidence type="ECO:0000259" key="3">
    <source>
        <dbReference type="Pfam" id="PF13476"/>
    </source>
</evidence>
<reference evidence="4 5" key="1">
    <citation type="submission" date="2015-09" db="EMBL/GenBank/DDBJ databases">
        <authorList>
            <consortium name="Pathogen Informatics"/>
        </authorList>
    </citation>
    <scope>NUCLEOTIDE SEQUENCE [LARGE SCALE GENOMIC DNA]</scope>
    <source>
        <strain evidence="4 5">2789STDY5834962</strain>
    </source>
</reference>
<evidence type="ECO:0000313" key="4">
    <source>
        <dbReference type="EMBL" id="CUN08896.1"/>
    </source>
</evidence>
<protein>
    <submittedName>
        <fullName evidence="4">Chromosome segregation protein</fullName>
    </submittedName>
</protein>
<dbReference type="SUPFAM" id="SSF52540">
    <property type="entry name" value="P-loop containing nucleoside triphosphate hydrolases"/>
    <property type="match status" value="2"/>
</dbReference>
<dbReference type="Gene3D" id="3.40.50.300">
    <property type="entry name" value="P-loop containing nucleotide triphosphate hydrolases"/>
    <property type="match status" value="2"/>
</dbReference>
<feature type="transmembrane region" description="Helical" evidence="2">
    <location>
        <begin position="283"/>
        <end position="301"/>
    </location>
</feature>
<dbReference type="PANTHER" id="PTHR41259:SF1">
    <property type="entry name" value="DOUBLE-STRAND BREAK REPAIR RAD50 ATPASE, PUTATIVE-RELATED"/>
    <property type="match status" value="1"/>
</dbReference>
<dbReference type="InterPro" id="IPR027417">
    <property type="entry name" value="P-loop_NTPase"/>
</dbReference>
<feature type="domain" description="Rad50/SbcC-type AAA" evidence="3">
    <location>
        <begin position="6"/>
        <end position="224"/>
    </location>
</feature>
<evidence type="ECO:0000256" key="2">
    <source>
        <dbReference type="SAM" id="Phobius"/>
    </source>
</evidence>
<dbReference type="PANTHER" id="PTHR41259">
    <property type="entry name" value="DOUBLE-STRAND BREAK REPAIR RAD50 ATPASE, PUTATIVE-RELATED"/>
    <property type="match status" value="1"/>
</dbReference>
<evidence type="ECO:0000313" key="5">
    <source>
        <dbReference type="Proteomes" id="UP000095727"/>
    </source>
</evidence>
<dbReference type="GO" id="GO:0006302">
    <property type="term" value="P:double-strand break repair"/>
    <property type="evidence" value="ECO:0007669"/>
    <property type="project" value="InterPro"/>
</dbReference>
<organism evidence="4 5">
    <name type="scientific">Coprococcus comes</name>
    <dbReference type="NCBI Taxonomy" id="410072"/>
    <lineage>
        <taxon>Bacteria</taxon>
        <taxon>Bacillati</taxon>
        <taxon>Bacillota</taxon>
        <taxon>Clostridia</taxon>
        <taxon>Lachnospirales</taxon>
        <taxon>Lachnospiraceae</taxon>
        <taxon>Coprococcus</taxon>
    </lineage>
</organism>
<keyword evidence="2" id="KW-1133">Transmembrane helix</keyword>
<dbReference type="Proteomes" id="UP000095727">
    <property type="component" value="Unassembled WGS sequence"/>
</dbReference>
<dbReference type="Pfam" id="PF13476">
    <property type="entry name" value="AAA_23"/>
    <property type="match status" value="1"/>
</dbReference>
<feature type="coiled-coil region" evidence="1">
    <location>
        <begin position="333"/>
        <end position="391"/>
    </location>
</feature>
<feature type="coiled-coil region" evidence="1">
    <location>
        <begin position="166"/>
        <end position="232"/>
    </location>
</feature>